<keyword evidence="1" id="KW-0548">Nucleotidyltransferase</keyword>
<dbReference type="AlphaFoldDB" id="A0A8X6FTG5"/>
<dbReference type="PANTHER" id="PTHR35450:SF2">
    <property type="entry name" value="REVERSE TRANSCRIPTASE DOMAIN-CONTAINING PROTEIN"/>
    <property type="match status" value="1"/>
</dbReference>
<evidence type="ECO:0000313" key="1">
    <source>
        <dbReference type="EMBL" id="GFQ86954.1"/>
    </source>
</evidence>
<keyword evidence="2" id="KW-1185">Reference proteome</keyword>
<keyword evidence="1" id="KW-0695">RNA-directed DNA polymerase</keyword>
<protein>
    <submittedName>
        <fullName evidence="1">Reverse transcriptase domain-containing protein</fullName>
    </submittedName>
</protein>
<evidence type="ECO:0000313" key="2">
    <source>
        <dbReference type="Proteomes" id="UP000887116"/>
    </source>
</evidence>
<proteinExistence type="predicted"/>
<comment type="caution">
    <text evidence="1">The sequence shown here is derived from an EMBL/GenBank/DDBJ whole genome shotgun (WGS) entry which is preliminary data.</text>
</comment>
<accession>A0A8X6FTG5</accession>
<keyword evidence="1" id="KW-0808">Transferase</keyword>
<dbReference type="GO" id="GO:0003964">
    <property type="term" value="F:RNA-directed DNA polymerase activity"/>
    <property type="evidence" value="ECO:0007669"/>
    <property type="project" value="UniProtKB-KW"/>
</dbReference>
<dbReference type="OrthoDB" id="6436077at2759"/>
<reference evidence="1" key="1">
    <citation type="submission" date="2020-07" db="EMBL/GenBank/DDBJ databases">
        <title>Multicomponent nature underlies the extraordinary mechanical properties of spider dragline silk.</title>
        <authorList>
            <person name="Kono N."/>
            <person name="Nakamura H."/>
            <person name="Mori M."/>
            <person name="Yoshida Y."/>
            <person name="Ohtoshi R."/>
            <person name="Malay A.D."/>
            <person name="Moran D.A.P."/>
            <person name="Tomita M."/>
            <person name="Numata K."/>
            <person name="Arakawa K."/>
        </authorList>
    </citation>
    <scope>NUCLEOTIDE SEQUENCE</scope>
</reference>
<organism evidence="1 2">
    <name type="scientific">Trichonephila clavata</name>
    <name type="common">Joro spider</name>
    <name type="synonym">Nephila clavata</name>
    <dbReference type="NCBI Taxonomy" id="2740835"/>
    <lineage>
        <taxon>Eukaryota</taxon>
        <taxon>Metazoa</taxon>
        <taxon>Ecdysozoa</taxon>
        <taxon>Arthropoda</taxon>
        <taxon>Chelicerata</taxon>
        <taxon>Arachnida</taxon>
        <taxon>Araneae</taxon>
        <taxon>Araneomorphae</taxon>
        <taxon>Entelegynae</taxon>
        <taxon>Araneoidea</taxon>
        <taxon>Nephilidae</taxon>
        <taxon>Trichonephila</taxon>
    </lineage>
</organism>
<name>A0A8X6FTG5_TRICU</name>
<dbReference type="EMBL" id="BMAO01003298">
    <property type="protein sequence ID" value="GFQ86954.1"/>
    <property type="molecule type" value="Genomic_DNA"/>
</dbReference>
<sequence length="653" mass="72240">MGKVFSSVLAARLSSWANINNRLSPFQKGFRESEGCVEHNFLLEQAIVNAKRSRSDLALAWLDLENALGSIPHSFILKFLHAVGVPSSVSNIILSLYTGASSEIRCGAGWTPPISMEAGESLQIHLDSLVHTAARIGLRFTPPKCASLTFYHARSARVVNEDLLSIFGTPIPSLTGPDAYKYLGLRVGLNFYHNNSRLFDTARADILKVRDSLLAPWQKLHAIRSIILPRLDFTCRNAHVRKSQTQSLDKTIVSTAKHVLHLPSRSKTTIVHLACSKGGAALPLFRDLLDVQTIGHAFRSLSSSDAMVSDVARACLVSVVHKKTRVAPDHCTLADFLNGSTSGRFIGESSDYSTVCSRARHATQRLCNKIRFEWAASEATDSLVLNVHRSPNPVSVAPSAAKIVVRILRNELEASYIAGLYSLPDQGKTIGAVSLLPASNHLIQAGHYTRFCDWNFIHRARLGVLQLNATKRFGRGNPCCRKCGYARETIPHVLNHCKVHSSAWKGRHDAIQNRIKKAIPSYLGSVTINKKFPGVTPTLIPDLVLRKKSGETVIVDFTVAFEDRYDSLVTARNNKVTKYQPILESLRATGEPAFLDAIVVGSLGSWDPANDSVLLRLGISRKYSNLMWRLICSDVIRWSRDIYIEHLTGKRQY</sequence>
<dbReference type="PANTHER" id="PTHR35450">
    <property type="entry name" value="REVERSE TRANSCRIPTASE DOMAIN-CONTAINING PROTEIN"/>
    <property type="match status" value="1"/>
</dbReference>
<gene>
    <name evidence="1" type="primary">DMN91_010458</name>
    <name evidence="1" type="ORF">TNCT_268631</name>
</gene>
<dbReference type="Proteomes" id="UP000887116">
    <property type="component" value="Unassembled WGS sequence"/>
</dbReference>